<feature type="compositionally biased region" description="Polar residues" evidence="1">
    <location>
        <begin position="1"/>
        <end position="10"/>
    </location>
</feature>
<dbReference type="EMBL" id="RHPJ01000001">
    <property type="protein sequence ID" value="TGO05879.1"/>
    <property type="molecule type" value="Genomic_DNA"/>
</dbReference>
<evidence type="ECO:0000256" key="1">
    <source>
        <dbReference type="SAM" id="MobiDB-lite"/>
    </source>
</evidence>
<dbReference type="OrthoDB" id="5084290at2"/>
<dbReference type="RefSeq" id="WP_135848173.1">
    <property type="nucleotide sequence ID" value="NZ_RHPJ01000001.1"/>
</dbReference>
<feature type="region of interest" description="Disordered" evidence="1">
    <location>
        <begin position="1"/>
        <end position="48"/>
    </location>
</feature>
<reference evidence="4 5" key="1">
    <citation type="submission" date="2018-11" db="EMBL/GenBank/DDBJ databases">
        <title>Complete genome sequencing of the Actinobacteria Serinibacter sp. K3-2.</title>
        <authorList>
            <person name="Rakitin A.L."/>
            <person name="Beletsky A.V."/>
            <person name="Mardanov A.V."/>
            <person name="Ravin N.V."/>
            <person name="Gromova A.S."/>
            <person name="Filippova S.N."/>
            <person name="Gal'Chenko V.F."/>
        </authorList>
    </citation>
    <scope>NUCLEOTIDE SEQUENCE [LARGE SCALE GENOMIC DNA]</scope>
    <source>
        <strain evidence="4 5">K3-2</strain>
    </source>
</reference>
<dbReference type="Gene3D" id="3.10.350.10">
    <property type="entry name" value="LysM domain"/>
    <property type="match status" value="1"/>
</dbReference>
<accession>A0A4Z1E3Y1</accession>
<gene>
    <name evidence="4" type="ORF">SERN_0071</name>
</gene>
<dbReference type="CDD" id="cd00118">
    <property type="entry name" value="LysM"/>
    <property type="match status" value="1"/>
</dbReference>
<keyword evidence="5" id="KW-1185">Reference proteome</keyword>
<sequence length="142" mass="14205">MSTVALSTGRITAPRSEARTTGGATAVRPTASARPAAVREGSDRPATRMRLTRRGRLVLVGLGLALAAGAGSIAGQAVAEAPIAEQATTTVVVGPGDSLWTIAQGIAAPGEDVRDVVSGLAELNELDGLGLQVGEELLLPAS</sequence>
<dbReference type="Pfam" id="PF01476">
    <property type="entry name" value="LysM"/>
    <property type="match status" value="1"/>
</dbReference>
<dbReference type="Proteomes" id="UP000297318">
    <property type="component" value="Unassembled WGS sequence"/>
</dbReference>
<evidence type="ECO:0000259" key="3">
    <source>
        <dbReference type="Pfam" id="PF01476"/>
    </source>
</evidence>
<keyword evidence="2" id="KW-0472">Membrane</keyword>
<dbReference type="InterPro" id="IPR036779">
    <property type="entry name" value="LysM_dom_sf"/>
</dbReference>
<evidence type="ECO:0000256" key="2">
    <source>
        <dbReference type="SAM" id="Phobius"/>
    </source>
</evidence>
<comment type="caution">
    <text evidence="4">The sequence shown here is derived from an EMBL/GenBank/DDBJ whole genome shotgun (WGS) entry which is preliminary data.</text>
</comment>
<keyword evidence="2" id="KW-0812">Transmembrane</keyword>
<evidence type="ECO:0000313" key="4">
    <source>
        <dbReference type="EMBL" id="TGO05879.1"/>
    </source>
</evidence>
<keyword evidence="2" id="KW-1133">Transmembrane helix</keyword>
<feature type="transmembrane region" description="Helical" evidence="2">
    <location>
        <begin position="57"/>
        <end position="79"/>
    </location>
</feature>
<dbReference type="InterPro" id="IPR018392">
    <property type="entry name" value="LysM"/>
</dbReference>
<evidence type="ECO:0000313" key="5">
    <source>
        <dbReference type="Proteomes" id="UP000297318"/>
    </source>
</evidence>
<protein>
    <recommendedName>
        <fullName evidence="3">LysM domain-containing protein</fullName>
    </recommendedName>
</protein>
<proteinExistence type="predicted"/>
<organism evidence="4 5">
    <name type="scientific">Serinibacter arcticus</name>
    <dbReference type="NCBI Taxonomy" id="1655435"/>
    <lineage>
        <taxon>Bacteria</taxon>
        <taxon>Bacillati</taxon>
        <taxon>Actinomycetota</taxon>
        <taxon>Actinomycetes</taxon>
        <taxon>Micrococcales</taxon>
        <taxon>Beutenbergiaceae</taxon>
        <taxon>Serinibacter</taxon>
    </lineage>
</organism>
<dbReference type="AlphaFoldDB" id="A0A4Z1E3Y1"/>
<name>A0A4Z1E3Y1_9MICO</name>
<feature type="domain" description="LysM" evidence="3">
    <location>
        <begin position="92"/>
        <end position="140"/>
    </location>
</feature>